<dbReference type="Pfam" id="PF00392">
    <property type="entry name" value="GntR"/>
    <property type="match status" value="1"/>
</dbReference>
<dbReference type="PANTHER" id="PTHR43537:SF45">
    <property type="entry name" value="GNTR FAMILY REGULATORY PROTEIN"/>
    <property type="match status" value="1"/>
</dbReference>
<evidence type="ECO:0000256" key="3">
    <source>
        <dbReference type="ARBA" id="ARBA00023163"/>
    </source>
</evidence>
<keyword evidence="1" id="KW-0805">Transcription regulation</keyword>
<dbReference type="Gene3D" id="1.10.10.10">
    <property type="entry name" value="Winged helix-like DNA-binding domain superfamily/Winged helix DNA-binding domain"/>
    <property type="match status" value="1"/>
</dbReference>
<keyword evidence="3" id="KW-0804">Transcription</keyword>
<dbReference type="AlphaFoldDB" id="A0A6C0QT64"/>
<dbReference type="Proteomes" id="UP000464330">
    <property type="component" value="Chromosome"/>
</dbReference>
<evidence type="ECO:0000256" key="2">
    <source>
        <dbReference type="ARBA" id="ARBA00023125"/>
    </source>
</evidence>
<gene>
    <name evidence="5" type="ORF">ERICV_02678</name>
</gene>
<reference evidence="5 6" key="1">
    <citation type="journal article" date="2020" name="Int. J. Med. Microbiol.">
        <title>Discovery of Paenibacillus larvae ERIC V: Phenotypic and genomic comparison to genotypes ERIC I-IV reveal different inventories of virulence factors which correlate with epidemiological prevalences of American Foulbrood.</title>
        <authorList>
            <person name="Beims H."/>
            <person name="Bunk B."/>
            <person name="Erler S."/>
            <person name="Mohr K.I."/>
            <person name="Sproer C."/>
            <person name="Pradella S."/>
            <person name="Gunther G."/>
            <person name="Rohde M."/>
            <person name="von der Ohe W."/>
            <person name="Steinert M."/>
        </authorList>
    </citation>
    <scope>NUCLEOTIDE SEQUENCE [LARGE SCALE GENOMIC DNA]</scope>
    <source>
        <strain evidence="5">Eric_V</strain>
    </source>
</reference>
<dbReference type="GO" id="GO:0003677">
    <property type="term" value="F:DNA binding"/>
    <property type="evidence" value="ECO:0007669"/>
    <property type="project" value="UniProtKB-KW"/>
</dbReference>
<dbReference type="RefSeq" id="WP_023484557.1">
    <property type="nucleotide sequence ID" value="NZ_CP019651.1"/>
</dbReference>
<dbReference type="EMBL" id="CP019717">
    <property type="protein sequence ID" value="QHZ51800.1"/>
    <property type="molecule type" value="Genomic_DNA"/>
</dbReference>
<dbReference type="PROSITE" id="PS50949">
    <property type="entry name" value="HTH_GNTR"/>
    <property type="match status" value="1"/>
</dbReference>
<dbReference type="Gene3D" id="1.20.120.530">
    <property type="entry name" value="GntR ligand-binding domain-like"/>
    <property type="match status" value="1"/>
</dbReference>
<dbReference type="SMART" id="SM00345">
    <property type="entry name" value="HTH_GNTR"/>
    <property type="match status" value="1"/>
</dbReference>
<keyword evidence="2" id="KW-0238">DNA-binding</keyword>
<dbReference type="SUPFAM" id="SSF48008">
    <property type="entry name" value="GntR ligand-binding domain-like"/>
    <property type="match status" value="1"/>
</dbReference>
<name>A0A6C0QT64_9BACL</name>
<evidence type="ECO:0000313" key="5">
    <source>
        <dbReference type="EMBL" id="QHZ51800.1"/>
    </source>
</evidence>
<evidence type="ECO:0000256" key="1">
    <source>
        <dbReference type="ARBA" id="ARBA00023015"/>
    </source>
</evidence>
<dbReference type="InterPro" id="IPR036390">
    <property type="entry name" value="WH_DNA-bd_sf"/>
</dbReference>
<protein>
    <submittedName>
        <fullName evidence="5">Colanic acid/biofilm transcriptional regulator</fullName>
    </submittedName>
</protein>
<accession>A0A6C0QT64</accession>
<proteinExistence type="predicted"/>
<dbReference type="Pfam" id="PF07729">
    <property type="entry name" value="FCD"/>
    <property type="match status" value="1"/>
</dbReference>
<dbReference type="InterPro" id="IPR036388">
    <property type="entry name" value="WH-like_DNA-bd_sf"/>
</dbReference>
<dbReference type="GO" id="GO:0003700">
    <property type="term" value="F:DNA-binding transcription factor activity"/>
    <property type="evidence" value="ECO:0007669"/>
    <property type="project" value="InterPro"/>
</dbReference>
<dbReference type="PANTHER" id="PTHR43537">
    <property type="entry name" value="TRANSCRIPTIONAL REGULATOR, GNTR FAMILY"/>
    <property type="match status" value="1"/>
</dbReference>
<organism evidence="5 6">
    <name type="scientific">Paenibacillus larvae subsp. larvae</name>
    <dbReference type="NCBI Taxonomy" id="147375"/>
    <lineage>
        <taxon>Bacteria</taxon>
        <taxon>Bacillati</taxon>
        <taxon>Bacillota</taxon>
        <taxon>Bacilli</taxon>
        <taxon>Bacillales</taxon>
        <taxon>Paenibacillaceae</taxon>
        <taxon>Paenibacillus</taxon>
    </lineage>
</organism>
<feature type="domain" description="HTH gntR-type" evidence="4">
    <location>
        <begin position="5"/>
        <end position="72"/>
    </location>
</feature>
<dbReference type="SUPFAM" id="SSF46785">
    <property type="entry name" value="Winged helix' DNA-binding domain"/>
    <property type="match status" value="1"/>
</dbReference>
<sequence length="213" mass="24824">MWMAKTLVQAAYIKIKDNIITGKYEEGLRLTEARLVKDLNMSRTPIRNAISRLISEGFINHQSHCGITVAKTATSFEDITEFLEIRLLFLKHSIEKAIKKDNNFDTPGLKKYLEEYKAALEKEDVKTFYDALWKVHELLLIPAENKTMMNIMKHIQGKLLLGSVKHSYIKRKPYVHEQIGLIDNFITYLEENEYEKAFLTFEQITKEIIISLL</sequence>
<dbReference type="InterPro" id="IPR008920">
    <property type="entry name" value="TF_FadR/GntR_C"/>
</dbReference>
<dbReference type="InterPro" id="IPR011711">
    <property type="entry name" value="GntR_C"/>
</dbReference>
<dbReference type="InterPro" id="IPR000524">
    <property type="entry name" value="Tscrpt_reg_HTH_GntR"/>
</dbReference>
<evidence type="ECO:0000313" key="6">
    <source>
        <dbReference type="Proteomes" id="UP000464330"/>
    </source>
</evidence>
<evidence type="ECO:0000259" key="4">
    <source>
        <dbReference type="PROSITE" id="PS50949"/>
    </source>
</evidence>